<accession>A0AAD9MYM1</accession>
<dbReference type="Proteomes" id="UP001208570">
    <property type="component" value="Unassembled WGS sequence"/>
</dbReference>
<evidence type="ECO:0000313" key="2">
    <source>
        <dbReference type="Proteomes" id="UP001208570"/>
    </source>
</evidence>
<gene>
    <name evidence="1" type="ORF">LSH36_494g02013</name>
</gene>
<organism evidence="1 2">
    <name type="scientific">Paralvinella palmiformis</name>
    <dbReference type="NCBI Taxonomy" id="53620"/>
    <lineage>
        <taxon>Eukaryota</taxon>
        <taxon>Metazoa</taxon>
        <taxon>Spiralia</taxon>
        <taxon>Lophotrochozoa</taxon>
        <taxon>Annelida</taxon>
        <taxon>Polychaeta</taxon>
        <taxon>Sedentaria</taxon>
        <taxon>Canalipalpata</taxon>
        <taxon>Terebellida</taxon>
        <taxon>Terebelliformia</taxon>
        <taxon>Alvinellidae</taxon>
        <taxon>Paralvinella</taxon>
    </lineage>
</organism>
<sequence>MGTKVTGNKI</sequence>
<proteinExistence type="predicted"/>
<dbReference type="EMBL" id="JAODUP010000494">
    <property type="protein sequence ID" value="KAK2148496.1"/>
    <property type="molecule type" value="Genomic_DNA"/>
</dbReference>
<evidence type="ECO:0000313" key="1">
    <source>
        <dbReference type="EMBL" id="KAK2148496.1"/>
    </source>
</evidence>
<name>A0AAD9MYM1_9ANNE</name>
<protein>
    <submittedName>
        <fullName evidence="1">Uncharacterized protein</fullName>
    </submittedName>
</protein>
<keyword evidence="2" id="KW-1185">Reference proteome</keyword>
<reference evidence="1" key="1">
    <citation type="journal article" date="2023" name="Mol. Biol. Evol.">
        <title>Third-Generation Sequencing Reveals the Adaptive Role of the Epigenome in Three Deep-Sea Polychaetes.</title>
        <authorList>
            <person name="Perez M."/>
            <person name="Aroh O."/>
            <person name="Sun Y."/>
            <person name="Lan Y."/>
            <person name="Juniper S.K."/>
            <person name="Young C.R."/>
            <person name="Angers B."/>
            <person name="Qian P.Y."/>
        </authorList>
    </citation>
    <scope>NUCLEOTIDE SEQUENCE</scope>
    <source>
        <strain evidence="1">P08H-3</strain>
    </source>
</reference>
<comment type="caution">
    <text evidence="1">The sequence shown here is derived from an EMBL/GenBank/DDBJ whole genome shotgun (WGS) entry which is preliminary data.</text>
</comment>